<organism evidence="2 3">
    <name type="scientific">Cotesia glomerata</name>
    <name type="common">Lepidopteran parasitic wasp</name>
    <name type="synonym">Apanteles glomeratus</name>
    <dbReference type="NCBI Taxonomy" id="32391"/>
    <lineage>
        <taxon>Eukaryota</taxon>
        <taxon>Metazoa</taxon>
        <taxon>Ecdysozoa</taxon>
        <taxon>Arthropoda</taxon>
        <taxon>Hexapoda</taxon>
        <taxon>Insecta</taxon>
        <taxon>Pterygota</taxon>
        <taxon>Neoptera</taxon>
        <taxon>Endopterygota</taxon>
        <taxon>Hymenoptera</taxon>
        <taxon>Apocrita</taxon>
        <taxon>Ichneumonoidea</taxon>
        <taxon>Braconidae</taxon>
        <taxon>Microgastrinae</taxon>
        <taxon>Cotesia</taxon>
    </lineage>
</organism>
<dbReference type="PANTHER" id="PTHR39069:SF8">
    <property type="entry name" value="FI17111P1"/>
    <property type="match status" value="1"/>
</dbReference>
<dbReference type="SMART" id="SM00181">
    <property type="entry name" value="EGF"/>
    <property type="match status" value="5"/>
</dbReference>
<dbReference type="InterPro" id="IPR000742">
    <property type="entry name" value="EGF"/>
</dbReference>
<evidence type="ECO:0000259" key="1">
    <source>
        <dbReference type="SMART" id="SM00181"/>
    </source>
</evidence>
<dbReference type="InterPro" id="IPR006149">
    <property type="entry name" value="EB_dom"/>
</dbReference>
<dbReference type="PANTHER" id="PTHR39069">
    <property type="entry name" value="ECDYSONE-INDUCIBLE GENE E1, ISOFORM A"/>
    <property type="match status" value="1"/>
</dbReference>
<protein>
    <recommendedName>
        <fullName evidence="1">EGF-like domain-containing protein</fullName>
    </recommendedName>
</protein>
<keyword evidence="3" id="KW-1185">Reference proteome</keyword>
<dbReference type="AlphaFoldDB" id="A0AAV7I6V0"/>
<feature type="domain" description="EGF-like" evidence="1">
    <location>
        <begin position="183"/>
        <end position="219"/>
    </location>
</feature>
<feature type="domain" description="EGF-like" evidence="1">
    <location>
        <begin position="231"/>
        <end position="259"/>
    </location>
</feature>
<feature type="domain" description="EGF-like" evidence="1">
    <location>
        <begin position="98"/>
        <end position="134"/>
    </location>
</feature>
<accession>A0AAV7I6V0</accession>
<dbReference type="Pfam" id="PF01683">
    <property type="entry name" value="EB"/>
    <property type="match status" value="1"/>
</dbReference>
<evidence type="ECO:0000313" key="2">
    <source>
        <dbReference type="EMBL" id="KAH0545850.1"/>
    </source>
</evidence>
<feature type="domain" description="EGF-like" evidence="1">
    <location>
        <begin position="140"/>
        <end position="176"/>
    </location>
</feature>
<proteinExistence type="predicted"/>
<reference evidence="2 3" key="1">
    <citation type="journal article" date="2021" name="J. Hered.">
        <title>A chromosome-level genome assembly of the parasitoid wasp, Cotesia glomerata (Hymenoptera: Braconidae).</title>
        <authorList>
            <person name="Pinto B.J."/>
            <person name="Weis J.J."/>
            <person name="Gamble T."/>
            <person name="Ode P.J."/>
            <person name="Paul R."/>
            <person name="Zaspel J.M."/>
        </authorList>
    </citation>
    <scope>NUCLEOTIDE SEQUENCE [LARGE SCALE GENOMIC DNA]</scope>
    <source>
        <strain evidence="2">CgM1</strain>
    </source>
</reference>
<dbReference type="Proteomes" id="UP000826195">
    <property type="component" value="Unassembled WGS sequence"/>
</dbReference>
<comment type="caution">
    <text evidence="2">The sequence shown here is derived from an EMBL/GenBank/DDBJ whole genome shotgun (WGS) entry which is preliminary data.</text>
</comment>
<evidence type="ECO:0000313" key="3">
    <source>
        <dbReference type="Proteomes" id="UP000826195"/>
    </source>
</evidence>
<sequence>MMNIFKGTKSLNLNTSCEYNSDCFAVDYTICAKGRCKCVPNYIQINSYTCASFLGAFCENNKTCIASNSACIDNKCQCKPLFVSKTNRECVPIPLRRSCTKDFDCIDVENAKCSDNYKCICKDNYAERNHATCQPLLGEFCKKDTDCEVDNSICKDSKCQCKDKFAPESNNNKKCTSNPLGKFCEINEDCSNILHAKCSKSKICVCRDQYDEINNSTCEPPLGEFCWNNERCAAINSICNYNECQCKPGYVPLSKNECIKSPVGSDCWDDSDCTKKLRQTKCSKNKKCICEEEIVSENGFECLQVLDDFCYNDNQCGPKLSICMNQKFFDRY</sequence>
<feature type="domain" description="EGF-like" evidence="1">
    <location>
        <begin position="49"/>
        <end position="91"/>
    </location>
</feature>
<name>A0AAV7I6V0_COTGL</name>
<dbReference type="EMBL" id="JAHXZJ010002237">
    <property type="protein sequence ID" value="KAH0545850.1"/>
    <property type="molecule type" value="Genomic_DNA"/>
</dbReference>
<gene>
    <name evidence="2" type="ORF">KQX54_003573</name>
</gene>